<protein>
    <recommendedName>
        <fullName evidence="4">Zinc-ribbon domain-containing protein</fullName>
    </recommendedName>
</protein>
<keyword evidence="1" id="KW-0812">Transmembrane</keyword>
<reference evidence="2" key="1">
    <citation type="submission" date="2019-04" db="EMBL/GenBank/DDBJ databases">
        <title>Evolution of Biomass-Degrading Anaerobic Consortia Revealed by Metagenomics.</title>
        <authorList>
            <person name="Peng X."/>
        </authorList>
    </citation>
    <scope>NUCLEOTIDE SEQUENCE</scope>
    <source>
        <strain evidence="2">SIG12</strain>
    </source>
</reference>
<organism evidence="2 3">
    <name type="scientific">Methanobrevibacter millerae</name>
    <dbReference type="NCBI Taxonomy" id="230361"/>
    <lineage>
        <taxon>Archaea</taxon>
        <taxon>Methanobacteriati</taxon>
        <taxon>Methanobacteriota</taxon>
        <taxon>Methanomada group</taxon>
        <taxon>Methanobacteria</taxon>
        <taxon>Methanobacteriales</taxon>
        <taxon>Methanobacteriaceae</taxon>
        <taxon>Methanobrevibacter</taxon>
    </lineage>
</organism>
<sequence>MEKIYCHECGAQLINSPKFCKNCGTKVDNENINSNSNNNAGTNSKSKSDGYMSKKNNLSLDDLMEKIQILPILLGCLLSFVLFIVFGNGLSASNLPNAIFPNGISYAIIIGTLLSGFLSKDSVKLALIYGASVSIIIVFLSDFLIFSSPEFLEYIIVYLIAGFTGSFFGYYIKIKIKNQ</sequence>
<dbReference type="RefSeq" id="WP_303737360.1">
    <property type="nucleotide sequence ID" value="NZ_SUTE01000069.1"/>
</dbReference>
<gene>
    <name evidence="2" type="ORF">E7Z73_08245</name>
</gene>
<evidence type="ECO:0000256" key="1">
    <source>
        <dbReference type="SAM" id="Phobius"/>
    </source>
</evidence>
<evidence type="ECO:0000313" key="3">
    <source>
        <dbReference type="Proteomes" id="UP000762703"/>
    </source>
</evidence>
<feature type="transmembrane region" description="Helical" evidence="1">
    <location>
        <begin position="99"/>
        <end position="118"/>
    </location>
</feature>
<dbReference type="AlphaFoldDB" id="A0A8T3VD87"/>
<proteinExistence type="predicted"/>
<feature type="transmembrane region" description="Helical" evidence="1">
    <location>
        <begin position="151"/>
        <end position="172"/>
    </location>
</feature>
<evidence type="ECO:0008006" key="4">
    <source>
        <dbReference type="Google" id="ProtNLM"/>
    </source>
</evidence>
<evidence type="ECO:0000313" key="2">
    <source>
        <dbReference type="EMBL" id="MBE6505707.1"/>
    </source>
</evidence>
<comment type="caution">
    <text evidence="2">The sequence shown here is derived from an EMBL/GenBank/DDBJ whole genome shotgun (WGS) entry which is preliminary data.</text>
</comment>
<keyword evidence="1" id="KW-1133">Transmembrane helix</keyword>
<keyword evidence="1" id="KW-0472">Membrane</keyword>
<dbReference type="Proteomes" id="UP000762703">
    <property type="component" value="Unassembled WGS sequence"/>
</dbReference>
<dbReference type="EMBL" id="SUTE01000069">
    <property type="protein sequence ID" value="MBE6505707.1"/>
    <property type="molecule type" value="Genomic_DNA"/>
</dbReference>
<name>A0A8T3VD87_9EURY</name>
<feature type="transmembrane region" description="Helical" evidence="1">
    <location>
        <begin position="69"/>
        <end position="87"/>
    </location>
</feature>
<accession>A0A8T3VD87</accession>
<feature type="transmembrane region" description="Helical" evidence="1">
    <location>
        <begin position="125"/>
        <end position="145"/>
    </location>
</feature>